<accession>A0A1I7RZ43</accession>
<name>A0A1I7RZ43_BURXY</name>
<evidence type="ECO:0000313" key="4">
    <source>
        <dbReference type="Proteomes" id="UP000659654"/>
    </source>
</evidence>
<dbReference type="WBParaSite" id="BXY_0601100.1">
    <property type="protein sequence ID" value="BXY_0601100.1"/>
    <property type="gene ID" value="BXY_0601100"/>
</dbReference>
<evidence type="ECO:0000313" key="5">
    <source>
        <dbReference type="WBParaSite" id="BXY_0601100.1"/>
    </source>
</evidence>
<dbReference type="Proteomes" id="UP000095284">
    <property type="component" value="Unplaced"/>
</dbReference>
<evidence type="ECO:0000313" key="3">
    <source>
        <dbReference type="Proteomes" id="UP000095284"/>
    </source>
</evidence>
<keyword evidence="4" id="KW-1185">Reference proteome</keyword>
<feature type="region of interest" description="Disordered" evidence="1">
    <location>
        <begin position="1"/>
        <end position="147"/>
    </location>
</feature>
<reference evidence="5" key="1">
    <citation type="submission" date="2016-11" db="UniProtKB">
        <authorList>
            <consortium name="WormBaseParasite"/>
        </authorList>
    </citation>
    <scope>IDENTIFICATION</scope>
</reference>
<reference evidence="2" key="2">
    <citation type="submission" date="2020-09" db="EMBL/GenBank/DDBJ databases">
        <authorList>
            <person name="Kikuchi T."/>
        </authorList>
    </citation>
    <scope>NUCLEOTIDE SEQUENCE</scope>
    <source>
        <strain evidence="2">Ka4C1</strain>
    </source>
</reference>
<evidence type="ECO:0000256" key="1">
    <source>
        <dbReference type="SAM" id="MobiDB-lite"/>
    </source>
</evidence>
<evidence type="ECO:0000313" key="2">
    <source>
        <dbReference type="EMBL" id="CAD5220615.1"/>
    </source>
</evidence>
<feature type="compositionally biased region" description="Basic and acidic residues" evidence="1">
    <location>
        <begin position="94"/>
        <end position="106"/>
    </location>
</feature>
<organism evidence="3 5">
    <name type="scientific">Bursaphelenchus xylophilus</name>
    <name type="common">Pinewood nematode worm</name>
    <name type="synonym">Aphelenchoides xylophilus</name>
    <dbReference type="NCBI Taxonomy" id="6326"/>
    <lineage>
        <taxon>Eukaryota</taxon>
        <taxon>Metazoa</taxon>
        <taxon>Ecdysozoa</taxon>
        <taxon>Nematoda</taxon>
        <taxon>Chromadorea</taxon>
        <taxon>Rhabditida</taxon>
        <taxon>Tylenchina</taxon>
        <taxon>Tylenchomorpha</taxon>
        <taxon>Aphelenchoidea</taxon>
        <taxon>Aphelenchoididae</taxon>
        <taxon>Bursaphelenchus</taxon>
    </lineage>
</organism>
<protein>
    <submittedName>
        <fullName evidence="2">(pine wood nematode) hypothetical protein</fullName>
    </submittedName>
</protein>
<feature type="compositionally biased region" description="Polar residues" evidence="1">
    <location>
        <begin position="20"/>
        <end position="29"/>
    </location>
</feature>
<dbReference type="Proteomes" id="UP000659654">
    <property type="component" value="Unassembled WGS sequence"/>
</dbReference>
<dbReference type="AlphaFoldDB" id="A0A1I7RZ43"/>
<dbReference type="EMBL" id="CAJFCV020000003">
    <property type="protein sequence ID" value="CAG9106874.1"/>
    <property type="molecule type" value="Genomic_DNA"/>
</dbReference>
<feature type="compositionally biased region" description="Basic and acidic residues" evidence="1">
    <location>
        <begin position="53"/>
        <end position="68"/>
    </location>
</feature>
<feature type="compositionally biased region" description="Basic and acidic residues" evidence="1">
    <location>
        <begin position="1"/>
        <end position="17"/>
    </location>
</feature>
<feature type="compositionally biased region" description="Basic and acidic residues" evidence="1">
    <location>
        <begin position="127"/>
        <end position="137"/>
    </location>
</feature>
<dbReference type="Proteomes" id="UP000582659">
    <property type="component" value="Unassembled WGS sequence"/>
</dbReference>
<gene>
    <name evidence="2" type="ORF">BXYJ_LOCUS6267</name>
</gene>
<dbReference type="EMBL" id="CAJFDI010000003">
    <property type="protein sequence ID" value="CAD5220615.1"/>
    <property type="molecule type" value="Genomic_DNA"/>
</dbReference>
<sequence length="172" mass="19399">MERDTQSSKHAQNETRHPANVQSASNGKTNGKCVAAWNATPGQKGEIAMTGIEGRRTRTDQADWRQLRPDLGFPPIPRQDPHPLLEKQPLPNERCGERECGKRERSQGPARTVRQKTRPNEGTTAPCEDRVRAHRAMDGGPSVKTRKWVGPRMEGLCRGEKKRECVIRPRIH</sequence>
<proteinExistence type="predicted"/>